<keyword evidence="1" id="KW-0540">Nuclease</keyword>
<evidence type="ECO:0000256" key="5">
    <source>
        <dbReference type="ARBA" id="ARBA00023157"/>
    </source>
</evidence>
<dbReference type="Pfam" id="PF02265">
    <property type="entry name" value="S1-P1_nuclease"/>
    <property type="match status" value="1"/>
</dbReference>
<reference evidence="8 9" key="1">
    <citation type="submission" date="2019-02" db="EMBL/GenBank/DDBJ databases">
        <title>Deep-cultivation of Planctomycetes and their phenomic and genomic characterization uncovers novel biology.</title>
        <authorList>
            <person name="Wiegand S."/>
            <person name="Jogler M."/>
            <person name="Boedeker C."/>
            <person name="Pinto D."/>
            <person name="Vollmers J."/>
            <person name="Rivas-Marin E."/>
            <person name="Kohn T."/>
            <person name="Peeters S.H."/>
            <person name="Heuer A."/>
            <person name="Rast P."/>
            <person name="Oberbeckmann S."/>
            <person name="Bunk B."/>
            <person name="Jeske O."/>
            <person name="Meyerdierks A."/>
            <person name="Storesund J.E."/>
            <person name="Kallscheuer N."/>
            <person name="Luecker S."/>
            <person name="Lage O.M."/>
            <person name="Pohl T."/>
            <person name="Merkel B.J."/>
            <person name="Hornburger P."/>
            <person name="Mueller R.-W."/>
            <person name="Bruemmer F."/>
            <person name="Labrenz M."/>
            <person name="Spormann A.M."/>
            <person name="Op Den Camp H."/>
            <person name="Overmann J."/>
            <person name="Amann R."/>
            <person name="Jetten M.S.M."/>
            <person name="Mascher T."/>
            <person name="Medema M.H."/>
            <person name="Devos D.P."/>
            <person name="Kaster A.-K."/>
            <person name="Ovreas L."/>
            <person name="Rohde M."/>
            <person name="Galperin M.Y."/>
            <person name="Jogler C."/>
        </authorList>
    </citation>
    <scope>NUCLEOTIDE SEQUENCE [LARGE SCALE GENOMIC DNA]</scope>
    <source>
        <strain evidence="8 9">Pla144</strain>
    </source>
</reference>
<evidence type="ECO:0000313" key="8">
    <source>
        <dbReference type="EMBL" id="TWU29638.1"/>
    </source>
</evidence>
<evidence type="ECO:0000256" key="3">
    <source>
        <dbReference type="ARBA" id="ARBA00022759"/>
    </source>
</evidence>
<dbReference type="GO" id="GO:0003676">
    <property type="term" value="F:nucleic acid binding"/>
    <property type="evidence" value="ECO:0007669"/>
    <property type="project" value="InterPro"/>
</dbReference>
<evidence type="ECO:0000256" key="4">
    <source>
        <dbReference type="ARBA" id="ARBA00022801"/>
    </source>
</evidence>
<dbReference type="GO" id="GO:0006308">
    <property type="term" value="P:DNA catabolic process"/>
    <property type="evidence" value="ECO:0007669"/>
    <property type="project" value="InterPro"/>
</dbReference>
<dbReference type="GO" id="GO:0016788">
    <property type="term" value="F:hydrolase activity, acting on ester bonds"/>
    <property type="evidence" value="ECO:0007669"/>
    <property type="project" value="InterPro"/>
</dbReference>
<name>A0A5C6CZ13_9BACT</name>
<organism evidence="8 9">
    <name type="scientific">Bythopirellula polymerisocia</name>
    <dbReference type="NCBI Taxonomy" id="2528003"/>
    <lineage>
        <taxon>Bacteria</taxon>
        <taxon>Pseudomonadati</taxon>
        <taxon>Planctomycetota</taxon>
        <taxon>Planctomycetia</taxon>
        <taxon>Pirellulales</taxon>
        <taxon>Lacipirellulaceae</taxon>
        <taxon>Bythopirellula</taxon>
    </lineage>
</organism>
<dbReference type="Proteomes" id="UP000318437">
    <property type="component" value="Unassembled WGS sequence"/>
</dbReference>
<dbReference type="OrthoDB" id="267579at2"/>
<keyword evidence="7" id="KW-0732">Signal</keyword>
<protein>
    <submittedName>
        <fullName evidence="8">S1/P1 Nuclease</fullName>
    </submittedName>
</protein>
<keyword evidence="4" id="KW-0378">Hydrolase</keyword>
<keyword evidence="3" id="KW-0255">Endonuclease</keyword>
<dbReference type="SUPFAM" id="SSF48537">
    <property type="entry name" value="Phospholipase C/P1 nuclease"/>
    <property type="match status" value="1"/>
</dbReference>
<comment type="caution">
    <text evidence="8">The sequence shown here is derived from an EMBL/GenBank/DDBJ whole genome shotgun (WGS) entry which is preliminary data.</text>
</comment>
<sequence length="399" mass="44703" precursor="true">MIYRIAIFLILISQANYSHAWSESGHHLVALLAFDQLNPDEQKQLLEMLTAHPRYQEDFTPPPKVRDIDRFRVGTAGYWPDIARSQPKYNRPTWHYQLGATLKLGFYVNVPETPGPLPQAATLKTQKLYIAQAVELCRKVMADTTSPSSDRAIALCWLAHLVGDAHQPCHAGSLYAERLFPDGDRGANSIPCKQKNNMHALWDAFLGEGFDEGTMNRRVKWISSKPDYEALGKDVLARERTLDPLTWLEESREASREYAYTPEVLGPIKAMMKSPLEPFLPIDFSETYLQQAGNLSQHRAAEAGVRLAEVWREGLTGPSLNTKTDAKSDSSEYDFGDGFEPAVSRSRSTHQPPKAAALTHWLNINTNVRHNSDCKNFENTKHGRLCSPNEGKPCGICGG</sequence>
<evidence type="ECO:0000256" key="1">
    <source>
        <dbReference type="ARBA" id="ARBA00022722"/>
    </source>
</evidence>
<dbReference type="AlphaFoldDB" id="A0A5C6CZ13"/>
<proteinExistence type="predicted"/>
<dbReference type="GO" id="GO:0046872">
    <property type="term" value="F:metal ion binding"/>
    <property type="evidence" value="ECO:0007669"/>
    <property type="project" value="UniProtKB-KW"/>
</dbReference>
<keyword evidence="5" id="KW-1015">Disulfide bond</keyword>
<gene>
    <name evidence="8" type="ORF">Pla144_04170</name>
</gene>
<feature type="signal peptide" evidence="7">
    <location>
        <begin position="1"/>
        <end position="20"/>
    </location>
</feature>
<accession>A0A5C6CZ13</accession>
<evidence type="ECO:0000256" key="7">
    <source>
        <dbReference type="SAM" id="SignalP"/>
    </source>
</evidence>
<keyword evidence="2" id="KW-0479">Metal-binding</keyword>
<keyword evidence="6" id="KW-0325">Glycoprotein</keyword>
<evidence type="ECO:0000256" key="2">
    <source>
        <dbReference type="ARBA" id="ARBA00022723"/>
    </source>
</evidence>
<dbReference type="Gene3D" id="1.10.575.10">
    <property type="entry name" value="P1 Nuclease"/>
    <property type="match status" value="1"/>
</dbReference>
<evidence type="ECO:0000313" key="9">
    <source>
        <dbReference type="Proteomes" id="UP000318437"/>
    </source>
</evidence>
<dbReference type="PANTHER" id="PTHR33146:SF26">
    <property type="entry name" value="ENDONUCLEASE 4"/>
    <property type="match status" value="1"/>
</dbReference>
<dbReference type="GO" id="GO:0004519">
    <property type="term" value="F:endonuclease activity"/>
    <property type="evidence" value="ECO:0007669"/>
    <property type="project" value="UniProtKB-KW"/>
</dbReference>
<keyword evidence="9" id="KW-1185">Reference proteome</keyword>
<dbReference type="PANTHER" id="PTHR33146">
    <property type="entry name" value="ENDONUCLEASE 4"/>
    <property type="match status" value="1"/>
</dbReference>
<dbReference type="CDD" id="cd11010">
    <property type="entry name" value="S1-P1_nuclease"/>
    <property type="match status" value="1"/>
</dbReference>
<dbReference type="InterPro" id="IPR008947">
    <property type="entry name" value="PLipase_C/P1_nuclease_dom_sf"/>
</dbReference>
<feature type="chain" id="PRO_5022801639" evidence="7">
    <location>
        <begin position="21"/>
        <end position="399"/>
    </location>
</feature>
<evidence type="ECO:0000256" key="6">
    <source>
        <dbReference type="ARBA" id="ARBA00023180"/>
    </source>
</evidence>
<dbReference type="InterPro" id="IPR003154">
    <property type="entry name" value="S1/P1nuclease"/>
</dbReference>
<dbReference type="EMBL" id="SJPS01000001">
    <property type="protein sequence ID" value="TWU29638.1"/>
    <property type="molecule type" value="Genomic_DNA"/>
</dbReference>
<dbReference type="RefSeq" id="WP_146447633.1">
    <property type="nucleotide sequence ID" value="NZ_SJPS01000001.1"/>
</dbReference>